<feature type="region of interest" description="Disordered" evidence="1">
    <location>
        <begin position="1"/>
        <end position="27"/>
    </location>
</feature>
<evidence type="ECO:0000256" key="1">
    <source>
        <dbReference type="SAM" id="MobiDB-lite"/>
    </source>
</evidence>
<dbReference type="EMBL" id="KX223720">
    <property type="protein sequence ID" value="AOH69109.1"/>
    <property type="molecule type" value="Genomic_DNA"/>
</dbReference>
<name>A0A1D5APG5_9VIRU</name>
<feature type="compositionally biased region" description="Basic residues" evidence="1">
    <location>
        <begin position="1"/>
        <end position="13"/>
    </location>
</feature>
<protein>
    <submittedName>
        <fullName evidence="2">Uncharacterized protein</fullName>
    </submittedName>
</protein>
<sequence>MGRTLRRSKRIGRKPLSTKSMKPLKRQPRVVLQRLDEVEIRAFTTEGNKCTSTKKGINRPSTKKGNKHPVSHQNPTSSSWLEPGRVYLSDLQALSTANDRMYGPITQLHEAVKHLEELNESGTNSTAKNKQIKDSITQFHETVKHLEELYKSAGNTMFDFFGKLCNDHRKKKLRLKPLA</sequence>
<proteinExistence type="predicted"/>
<gene>
    <name evidence="2" type="ORF">A6F54_34</name>
</gene>
<reference evidence="2" key="1">
    <citation type="journal article" date="2016" name="PLoS ONE">
        <title>Analysis of Genetic Variation across the Encapsidated Genome of Microplitis demolitor Bracovirus in Parasitoid Wasps.</title>
        <authorList>
            <person name="Burke G.R."/>
        </authorList>
    </citation>
    <scope>NUCLEOTIDE SEQUENCE</scope>
    <source>
        <strain evidence="2">UGA</strain>
    </source>
</reference>
<accession>A0A1D5APG5</accession>
<feature type="compositionally biased region" description="Basic residues" evidence="1">
    <location>
        <begin position="61"/>
        <end position="70"/>
    </location>
</feature>
<feature type="region of interest" description="Disordered" evidence="1">
    <location>
        <begin position="49"/>
        <end position="78"/>
    </location>
</feature>
<evidence type="ECO:0000313" key="2">
    <source>
        <dbReference type="EMBL" id="AOH69109.1"/>
    </source>
</evidence>
<organism evidence="2">
    <name type="scientific">Microplitis mediator bracovirus</name>
    <dbReference type="NCBI Taxonomy" id="1836595"/>
    <lineage>
        <taxon>Viruses</taxon>
        <taxon>Viruses incertae sedis</taxon>
        <taxon>Polydnaviriformidae</taxon>
        <taxon>Bracoviriform</taxon>
    </lineage>
</organism>